<dbReference type="InterPro" id="IPR015854">
    <property type="entry name" value="ABC_transpr_LolD-like"/>
</dbReference>
<gene>
    <name evidence="7" type="ORF">B0I03_10417</name>
</gene>
<evidence type="ECO:0000256" key="4">
    <source>
        <dbReference type="ARBA" id="ARBA00022741"/>
    </source>
</evidence>
<comment type="function">
    <text evidence="1">Part of the ABC transporter FtsEX involved in cellular division. Important for assembly or stability of the septal ring.</text>
</comment>
<evidence type="ECO:0000313" key="7">
    <source>
        <dbReference type="EMBL" id="RAK22496.1"/>
    </source>
</evidence>
<evidence type="ECO:0000259" key="6">
    <source>
        <dbReference type="PROSITE" id="PS50893"/>
    </source>
</evidence>
<keyword evidence="7" id="KW-0131">Cell cycle</keyword>
<dbReference type="RefSeq" id="WP_111566730.1">
    <property type="nucleotide sequence ID" value="NZ_QLMI01000004.1"/>
</dbReference>
<dbReference type="EMBL" id="QLMI01000004">
    <property type="protein sequence ID" value="RAK22496.1"/>
    <property type="molecule type" value="Genomic_DNA"/>
</dbReference>
<evidence type="ECO:0000313" key="8">
    <source>
        <dbReference type="Proteomes" id="UP000249620"/>
    </source>
</evidence>
<dbReference type="GO" id="GO:0005524">
    <property type="term" value="F:ATP binding"/>
    <property type="evidence" value="ECO:0007669"/>
    <property type="project" value="UniProtKB-KW"/>
</dbReference>
<dbReference type="SMART" id="SM00382">
    <property type="entry name" value="AAA"/>
    <property type="match status" value="1"/>
</dbReference>
<dbReference type="Proteomes" id="UP000249620">
    <property type="component" value="Unassembled WGS sequence"/>
</dbReference>
<keyword evidence="4" id="KW-0547">Nucleotide-binding</keyword>
<keyword evidence="7" id="KW-0132">Cell division</keyword>
<name>A0A327YQC1_9FLAO</name>
<feature type="domain" description="ABC transporter" evidence="6">
    <location>
        <begin position="6"/>
        <end position="227"/>
    </location>
</feature>
<keyword evidence="8" id="KW-1185">Reference proteome</keyword>
<dbReference type="InterPro" id="IPR003439">
    <property type="entry name" value="ABC_transporter-like_ATP-bd"/>
</dbReference>
<dbReference type="AlphaFoldDB" id="A0A327YQC1"/>
<evidence type="ECO:0000256" key="1">
    <source>
        <dbReference type="ARBA" id="ARBA00002579"/>
    </source>
</evidence>
<evidence type="ECO:0000256" key="5">
    <source>
        <dbReference type="ARBA" id="ARBA00022840"/>
    </source>
</evidence>
<dbReference type="FunFam" id="3.40.50.300:FF:000056">
    <property type="entry name" value="Cell division ATP-binding protein FtsE"/>
    <property type="match status" value="1"/>
</dbReference>
<sequence length="227" mass="25358">MSQSVLSLKNVTIYQDKNPVLTDVNIEVKHGEFLYLIGRTGSGKSSFLKTLYADLALTDGEGSIVDYDLTTLKESDIPYLRRKLGVVFQDFKLLSDRSVKENLLFVLKATGWTEKEEMDVKIEEVLDKVGMKGFASKMPHQLSGGEQQRVGIARALLNDPEIILADEPTGNLDPQTSVEVMEVLRKINANGKTILMATHDYALVLKYPSKTLKFEGGKMFEVVQRTV</sequence>
<dbReference type="GO" id="GO:0005886">
    <property type="term" value="C:plasma membrane"/>
    <property type="evidence" value="ECO:0007669"/>
    <property type="project" value="UniProtKB-ARBA"/>
</dbReference>
<comment type="similarity">
    <text evidence="2">Belongs to the ABC transporter superfamily.</text>
</comment>
<dbReference type="PANTHER" id="PTHR24220:SF470">
    <property type="entry name" value="CELL DIVISION ATP-BINDING PROTEIN FTSE"/>
    <property type="match status" value="1"/>
</dbReference>
<dbReference type="PANTHER" id="PTHR24220">
    <property type="entry name" value="IMPORT ATP-BINDING PROTEIN"/>
    <property type="match status" value="1"/>
</dbReference>
<dbReference type="Pfam" id="PF00005">
    <property type="entry name" value="ABC_tran"/>
    <property type="match status" value="1"/>
</dbReference>
<dbReference type="SUPFAM" id="SSF52540">
    <property type="entry name" value="P-loop containing nucleoside triphosphate hydrolases"/>
    <property type="match status" value="1"/>
</dbReference>
<dbReference type="InterPro" id="IPR027417">
    <property type="entry name" value="P-loop_NTPase"/>
</dbReference>
<accession>A0A327YQC1</accession>
<evidence type="ECO:0000256" key="2">
    <source>
        <dbReference type="ARBA" id="ARBA00005417"/>
    </source>
</evidence>
<reference evidence="7 8" key="1">
    <citation type="submission" date="2018-06" db="EMBL/GenBank/DDBJ databases">
        <title>Genomic Encyclopedia of Type Strains, Phase III (KMG-III): the genomes of soil and plant-associated and newly described type strains.</title>
        <authorList>
            <person name="Whitman W."/>
        </authorList>
    </citation>
    <scope>NUCLEOTIDE SEQUENCE [LARGE SCALE GENOMIC DNA]</scope>
    <source>
        <strain evidence="7 8">CGMCC 1.12398</strain>
    </source>
</reference>
<evidence type="ECO:0000256" key="3">
    <source>
        <dbReference type="ARBA" id="ARBA00020019"/>
    </source>
</evidence>
<dbReference type="PROSITE" id="PS00211">
    <property type="entry name" value="ABC_TRANSPORTER_1"/>
    <property type="match status" value="1"/>
</dbReference>
<comment type="caution">
    <text evidence="7">The sequence shown here is derived from an EMBL/GenBank/DDBJ whole genome shotgun (WGS) entry which is preliminary data.</text>
</comment>
<dbReference type="GO" id="GO:0022857">
    <property type="term" value="F:transmembrane transporter activity"/>
    <property type="evidence" value="ECO:0007669"/>
    <property type="project" value="TreeGrafter"/>
</dbReference>
<dbReference type="GO" id="GO:0051301">
    <property type="term" value="P:cell division"/>
    <property type="evidence" value="ECO:0007669"/>
    <property type="project" value="UniProtKB-KW"/>
</dbReference>
<dbReference type="OrthoDB" id="9802264at2"/>
<proteinExistence type="inferred from homology"/>
<dbReference type="Gene3D" id="3.40.50.300">
    <property type="entry name" value="P-loop containing nucleotide triphosphate hydrolases"/>
    <property type="match status" value="1"/>
</dbReference>
<dbReference type="PROSITE" id="PS50893">
    <property type="entry name" value="ABC_TRANSPORTER_2"/>
    <property type="match status" value="1"/>
</dbReference>
<dbReference type="GO" id="GO:0016887">
    <property type="term" value="F:ATP hydrolysis activity"/>
    <property type="evidence" value="ECO:0007669"/>
    <property type="project" value="InterPro"/>
</dbReference>
<keyword evidence="5 7" id="KW-0067">ATP-binding</keyword>
<dbReference type="InterPro" id="IPR017871">
    <property type="entry name" value="ABC_transporter-like_CS"/>
</dbReference>
<dbReference type="InterPro" id="IPR003593">
    <property type="entry name" value="AAA+_ATPase"/>
</dbReference>
<protein>
    <recommendedName>
        <fullName evidence="3">Cell division ATP-binding protein FtsE</fullName>
    </recommendedName>
</protein>
<organism evidence="7 8">
    <name type="scientific">Flavobacterium aquaticum</name>
    <dbReference type="NCBI Taxonomy" id="1236486"/>
    <lineage>
        <taxon>Bacteria</taxon>
        <taxon>Pseudomonadati</taxon>
        <taxon>Bacteroidota</taxon>
        <taxon>Flavobacteriia</taxon>
        <taxon>Flavobacteriales</taxon>
        <taxon>Flavobacteriaceae</taxon>
        <taxon>Flavobacterium</taxon>
    </lineage>
</organism>